<dbReference type="SUPFAM" id="SSF55486">
    <property type="entry name" value="Metalloproteases ('zincins'), catalytic domain"/>
    <property type="match status" value="1"/>
</dbReference>
<dbReference type="InterPro" id="IPR006026">
    <property type="entry name" value="Peptidase_Metallo"/>
</dbReference>
<evidence type="ECO:0000313" key="4">
    <source>
        <dbReference type="Proteomes" id="UP000662747"/>
    </source>
</evidence>
<evidence type="ECO:0000313" key="3">
    <source>
        <dbReference type="EMBL" id="QSQ27088.1"/>
    </source>
</evidence>
<dbReference type="InterPro" id="IPR001506">
    <property type="entry name" value="Peptidase_M12A"/>
</dbReference>
<dbReference type="RefSeq" id="WP_206728615.1">
    <property type="nucleotide sequence ID" value="NZ_CP071090.1"/>
</dbReference>
<dbReference type="InterPro" id="IPR024079">
    <property type="entry name" value="MetalloPept_cat_dom_sf"/>
</dbReference>
<reference evidence="3 4" key="1">
    <citation type="submission" date="2021-02" db="EMBL/GenBank/DDBJ databases">
        <title>De Novo genome assembly of isolated myxobacteria.</title>
        <authorList>
            <person name="Stevens D.C."/>
        </authorList>
    </citation>
    <scope>NUCLEOTIDE SEQUENCE [LARGE SCALE GENOMIC DNA]</scope>
    <source>
        <strain evidence="4">SCPEA02</strain>
    </source>
</reference>
<feature type="domain" description="Peptidase metallopeptidase" evidence="2">
    <location>
        <begin position="98"/>
        <end position="239"/>
    </location>
</feature>
<dbReference type="Proteomes" id="UP000662747">
    <property type="component" value="Chromosome"/>
</dbReference>
<evidence type="ECO:0000259" key="2">
    <source>
        <dbReference type="SMART" id="SM00235"/>
    </source>
</evidence>
<name>A0ABX7P9I4_9BACT</name>
<dbReference type="Pfam" id="PF01400">
    <property type="entry name" value="Astacin"/>
    <property type="match status" value="1"/>
</dbReference>
<dbReference type="Gene3D" id="3.40.390.10">
    <property type="entry name" value="Collagenase (Catalytic Domain)"/>
    <property type="match status" value="1"/>
</dbReference>
<feature type="compositionally biased region" description="Basic and acidic residues" evidence="1">
    <location>
        <begin position="22"/>
        <end position="38"/>
    </location>
</feature>
<evidence type="ECO:0000256" key="1">
    <source>
        <dbReference type="SAM" id="MobiDB-lite"/>
    </source>
</evidence>
<feature type="region of interest" description="Disordered" evidence="1">
    <location>
        <begin position="21"/>
        <end position="46"/>
    </location>
</feature>
<sequence>MTEADRLRDILQQIAELATSATREDRPLERGGVPREEGEVAAPASQGGCTLKALPSRLVVKAADYARKVNPANSPLLVPLAAAGLRIPQDPMRIAILTSKYWGAATRELTVSFMESTPADLKARIVSHLNAWSTSAGISFVQTNGIGDVRISRGRGGYWSYLGTDIRLIPTGRQTMNLEAFTMNTPESEFRRVVRHEAGHTLGFPHEHMRRELVDRIDPRKAYAYFLATQGWDKETVDQQVLTPLDERSILGTPADQTSIMCYQLPATITRDGKPVEGGLDINMTDYLFAGLIYPRFGMGVVIPGSQAEPAHEEEEQVRAASQGSTAQDWDEAQDPRNLM</sequence>
<keyword evidence="4" id="KW-1185">Reference proteome</keyword>
<feature type="region of interest" description="Disordered" evidence="1">
    <location>
        <begin position="308"/>
        <end position="340"/>
    </location>
</feature>
<dbReference type="SMART" id="SM00235">
    <property type="entry name" value="ZnMc"/>
    <property type="match status" value="1"/>
</dbReference>
<protein>
    <recommendedName>
        <fullName evidence="2">Peptidase metallopeptidase domain-containing protein</fullName>
    </recommendedName>
</protein>
<gene>
    <name evidence="3" type="ORF">JY651_20185</name>
</gene>
<organism evidence="3 4">
    <name type="scientific">Pyxidicoccus parkwayensis</name>
    <dbReference type="NCBI Taxonomy" id="2813578"/>
    <lineage>
        <taxon>Bacteria</taxon>
        <taxon>Pseudomonadati</taxon>
        <taxon>Myxococcota</taxon>
        <taxon>Myxococcia</taxon>
        <taxon>Myxococcales</taxon>
        <taxon>Cystobacterineae</taxon>
        <taxon>Myxococcaceae</taxon>
        <taxon>Pyxidicoccus</taxon>
    </lineage>
</organism>
<accession>A0ABX7P9I4</accession>
<proteinExistence type="predicted"/>
<dbReference type="EMBL" id="CP071090">
    <property type="protein sequence ID" value="QSQ27088.1"/>
    <property type="molecule type" value="Genomic_DNA"/>
</dbReference>